<dbReference type="PANTHER" id="PTHR43680">
    <property type="entry name" value="NITRATE REDUCTASE MOLYBDENUM COFACTOR ASSEMBLY CHAPERONE"/>
    <property type="match status" value="1"/>
</dbReference>
<dbReference type="PANTHER" id="PTHR43680:SF2">
    <property type="entry name" value="NITRATE REDUCTASE MOLYBDENUM COFACTOR ASSEMBLY CHAPERONE NARJ"/>
    <property type="match status" value="1"/>
</dbReference>
<dbReference type="EMBL" id="BSYJ01000006">
    <property type="protein sequence ID" value="GMG88351.1"/>
    <property type="molecule type" value="Genomic_DNA"/>
</dbReference>
<evidence type="ECO:0000256" key="2">
    <source>
        <dbReference type="SAM" id="MobiDB-lite"/>
    </source>
</evidence>
<comment type="caution">
    <text evidence="3">The sequence shown here is derived from an EMBL/GenBank/DDBJ whole genome shotgun (WGS) entry which is preliminary data.</text>
</comment>
<protein>
    <submittedName>
        <fullName evidence="3">Nitrate reductase molybdenum cofactor assembly chaperone</fullName>
    </submittedName>
</protein>
<evidence type="ECO:0000256" key="1">
    <source>
        <dbReference type="ARBA" id="ARBA00023063"/>
    </source>
</evidence>
<dbReference type="Gene3D" id="1.20.120.700">
    <property type="entry name" value="nitrate reductase, subunit delta (NarJ)"/>
    <property type="match status" value="1"/>
</dbReference>
<dbReference type="Proteomes" id="UP001224392">
    <property type="component" value="Unassembled WGS sequence"/>
</dbReference>
<dbReference type="InterPro" id="IPR020945">
    <property type="entry name" value="DMSO/NO3_reduct_chaperone"/>
</dbReference>
<organism evidence="3 4">
    <name type="scientific">Biformimicrobium ophioploci</name>
    <dbReference type="NCBI Taxonomy" id="3036711"/>
    <lineage>
        <taxon>Bacteria</taxon>
        <taxon>Pseudomonadati</taxon>
        <taxon>Pseudomonadota</taxon>
        <taxon>Gammaproteobacteria</taxon>
        <taxon>Cellvibrionales</taxon>
        <taxon>Microbulbiferaceae</taxon>
        <taxon>Biformimicrobium</taxon>
    </lineage>
</organism>
<gene>
    <name evidence="3" type="primary">narJ_2</name>
    <name evidence="3" type="ORF">MNKW57_26720</name>
</gene>
<sequence>MKSTLRALAMLLSYPGGPLKTHIAELRQVIETEPLLKKRDRAAIMPLLQRIEQSSLLDLQIEYSGLFDSSRALSLHVFEHIHGESRERGQAMINLGEEYAEHGFYMVTEELPDFIPLFLEFVSCLPIEQGRDWLSHPAHVFVALEERLKQRDSDYAGVFQLLTYLAGDKPDMEAVQELLQRERTADTPTADEEWEEKPVTFSAPPTMQPESGLVSRLKAAGKLIVSSSDN</sequence>
<dbReference type="InterPro" id="IPR003765">
    <property type="entry name" value="NO3_reductase_chaperone_NarJ"/>
</dbReference>
<dbReference type="RefSeq" id="WP_285764965.1">
    <property type="nucleotide sequence ID" value="NZ_BSYJ01000006.1"/>
</dbReference>
<keyword evidence="4" id="KW-1185">Reference proteome</keyword>
<reference evidence="3 4" key="1">
    <citation type="submission" date="2023-04" db="EMBL/GenBank/DDBJ databases">
        <title>Marinobulbifer ophiurae gen. nov., sp. Nov., isolate from tissue of brittle star Ophioplocus japonicus.</title>
        <authorList>
            <person name="Kawano K."/>
            <person name="Sawayama S."/>
            <person name="Nakagawa S."/>
        </authorList>
    </citation>
    <scope>NUCLEOTIDE SEQUENCE [LARGE SCALE GENOMIC DNA]</scope>
    <source>
        <strain evidence="3 4">NKW57</strain>
    </source>
</reference>
<dbReference type="Pfam" id="PF02613">
    <property type="entry name" value="Nitrate_red_del"/>
    <property type="match status" value="1"/>
</dbReference>
<dbReference type="SUPFAM" id="SSF89155">
    <property type="entry name" value="TorD-like"/>
    <property type="match status" value="1"/>
</dbReference>
<evidence type="ECO:0000313" key="4">
    <source>
        <dbReference type="Proteomes" id="UP001224392"/>
    </source>
</evidence>
<name>A0ABQ6M213_9GAMM</name>
<feature type="region of interest" description="Disordered" evidence="2">
    <location>
        <begin position="183"/>
        <end position="210"/>
    </location>
</feature>
<keyword evidence="1" id="KW-0534">Nitrate assimilation</keyword>
<accession>A0ABQ6M213</accession>
<dbReference type="InterPro" id="IPR036411">
    <property type="entry name" value="TorD-like_sf"/>
</dbReference>
<dbReference type="Gene3D" id="1.10.4070.10">
    <property type="entry name" value="putative redox-enzyme maturation protein domain"/>
    <property type="match status" value="1"/>
</dbReference>
<evidence type="ECO:0000313" key="3">
    <source>
        <dbReference type="EMBL" id="GMG88351.1"/>
    </source>
</evidence>
<proteinExistence type="predicted"/>
<dbReference type="NCBIfam" id="TIGR00684">
    <property type="entry name" value="narJ"/>
    <property type="match status" value="1"/>
</dbReference>